<gene>
    <name evidence="2" type="ORF">C3F09_04935</name>
</gene>
<dbReference type="PANTHER" id="PTHR42783">
    <property type="entry name" value="GLUTAMATE SYNTHASE [NADPH] SMALL CHAIN"/>
    <property type="match status" value="1"/>
</dbReference>
<name>A0A855X3M6_9BACT</name>
<feature type="domain" description="4Fe-4S ferredoxin-type" evidence="1">
    <location>
        <begin position="83"/>
        <end position="113"/>
    </location>
</feature>
<feature type="non-terminal residue" evidence="2">
    <location>
        <position position="1"/>
    </location>
</feature>
<evidence type="ECO:0000259" key="1">
    <source>
        <dbReference type="PROSITE" id="PS51379"/>
    </source>
</evidence>
<comment type="caution">
    <text evidence="2">The sequence shown here is derived from an EMBL/GenBank/DDBJ whole genome shotgun (WGS) entry which is preliminary data.</text>
</comment>
<evidence type="ECO:0000313" key="2">
    <source>
        <dbReference type="EMBL" id="PWB73653.1"/>
    </source>
</evidence>
<sequence>ADCYRIRSSEALYFGVGATLTRTGETYKLASVQDHGSMEGRPILREAKLQQFQRDGTLHPEMVDHPPMQSLWDEHTYDKGYQWGMTIDLTACIGCNACTIACQSENNIPIVGKEQVSRGREMHWIRLDRYFSGDVDEPEIAYQPMACQHCEMAPCEEVCPVGATVHDREGLNVMVYNRCIGTRYCSNNCPYKVRRFNFFNYTKDLPQTVQLQQNPDVTVRARGVMEKCTYCIQRINAVKFTAKTEGRTVRDGEILTACQQTCPAKAITFGNINDPNAEVVAIKKNDRNYRVLEEYNTRTRTSYLGKLRNPNPELETTDLG</sequence>
<organism evidence="2 3">
    <name type="scientific">candidate division GN15 bacterium</name>
    <dbReference type="NCBI Taxonomy" id="2072418"/>
    <lineage>
        <taxon>Bacteria</taxon>
        <taxon>candidate division GN15</taxon>
    </lineage>
</organism>
<dbReference type="PROSITE" id="PS51379">
    <property type="entry name" value="4FE4S_FER_2"/>
    <property type="match status" value="3"/>
</dbReference>
<dbReference type="AlphaFoldDB" id="A0A855X3M6"/>
<feature type="domain" description="4Fe-4S ferredoxin-type" evidence="1">
    <location>
        <begin position="170"/>
        <end position="199"/>
    </location>
</feature>
<dbReference type="CDD" id="cd10551">
    <property type="entry name" value="PsrB"/>
    <property type="match status" value="1"/>
</dbReference>
<proteinExistence type="predicted"/>
<dbReference type="PANTHER" id="PTHR42783:SF3">
    <property type="entry name" value="GLUTAMATE SYNTHASE [NADPH] SMALL CHAIN-RELATED"/>
    <property type="match status" value="1"/>
</dbReference>
<dbReference type="InterPro" id="IPR017896">
    <property type="entry name" value="4Fe4S_Fe-S-bd"/>
</dbReference>
<evidence type="ECO:0000313" key="3">
    <source>
        <dbReference type="Proteomes" id="UP000250918"/>
    </source>
</evidence>
<dbReference type="Proteomes" id="UP000250918">
    <property type="component" value="Unassembled WGS sequence"/>
</dbReference>
<reference evidence="2 3" key="1">
    <citation type="journal article" date="2018" name="ISME J.">
        <title>A methanotrophic archaeon couples anaerobic oxidation of methane to Fe(III) reduction.</title>
        <authorList>
            <person name="Cai C."/>
            <person name="Leu A.O."/>
            <person name="Xie G.J."/>
            <person name="Guo J."/>
            <person name="Feng Y."/>
            <person name="Zhao J.X."/>
            <person name="Tyson G.W."/>
            <person name="Yuan Z."/>
            <person name="Hu S."/>
        </authorList>
    </citation>
    <scope>NUCLEOTIDE SEQUENCE [LARGE SCALE GENOMIC DNA]</scope>
    <source>
        <strain evidence="2">FeB_12</strain>
    </source>
</reference>
<dbReference type="Gene3D" id="3.30.70.20">
    <property type="match status" value="2"/>
</dbReference>
<feature type="domain" description="4Fe-4S ferredoxin-type" evidence="1">
    <location>
        <begin position="138"/>
        <end position="169"/>
    </location>
</feature>
<protein>
    <recommendedName>
        <fullName evidence="1">4Fe-4S ferredoxin-type domain-containing protein</fullName>
    </recommendedName>
</protein>
<dbReference type="Pfam" id="PF13247">
    <property type="entry name" value="Fer4_11"/>
    <property type="match status" value="1"/>
</dbReference>
<accession>A0A855X3M6</accession>
<dbReference type="EMBL" id="PQAP01000050">
    <property type="protein sequence ID" value="PWB73653.1"/>
    <property type="molecule type" value="Genomic_DNA"/>
</dbReference>
<dbReference type="SUPFAM" id="SSF54862">
    <property type="entry name" value="4Fe-4S ferredoxins"/>
    <property type="match status" value="1"/>
</dbReference>